<dbReference type="SUPFAM" id="SSF47928">
    <property type="entry name" value="N-terminal domain of the delta subunit of the F1F0-ATP synthase"/>
    <property type="match status" value="1"/>
</dbReference>
<evidence type="ECO:0000256" key="1">
    <source>
        <dbReference type="ARBA" id="ARBA00004370"/>
    </source>
</evidence>
<dbReference type="NCBIfam" id="TIGR01145">
    <property type="entry name" value="ATP_synt_delta"/>
    <property type="match status" value="1"/>
</dbReference>
<keyword evidence="2 8" id="KW-0813">Transport</keyword>
<dbReference type="GO" id="GO:0045259">
    <property type="term" value="C:proton-transporting ATP synthase complex"/>
    <property type="evidence" value="ECO:0007669"/>
    <property type="project" value="UniProtKB-KW"/>
</dbReference>
<evidence type="ECO:0000256" key="2">
    <source>
        <dbReference type="ARBA" id="ARBA00022448"/>
    </source>
</evidence>
<comment type="subcellular location">
    <subcellularLocation>
        <location evidence="8">Cell membrane</location>
        <topology evidence="8">Peripheral membrane protein</topology>
    </subcellularLocation>
    <subcellularLocation>
        <location evidence="1">Membrane</location>
    </subcellularLocation>
</comment>
<dbReference type="GO" id="GO:0016787">
    <property type="term" value="F:hydrolase activity"/>
    <property type="evidence" value="ECO:0007669"/>
    <property type="project" value="UniProtKB-KW"/>
</dbReference>
<protein>
    <recommendedName>
        <fullName evidence="8">ATP synthase subunit delta</fullName>
    </recommendedName>
    <alternativeName>
        <fullName evidence="8">ATP synthase F(1) sector subunit delta</fullName>
    </alternativeName>
    <alternativeName>
        <fullName evidence="8">F-type ATPase subunit delta</fullName>
        <shortName evidence="8">F-ATPase subunit delta</shortName>
    </alternativeName>
</protein>
<keyword evidence="9" id="KW-0378">Hydrolase</keyword>
<evidence type="ECO:0000313" key="10">
    <source>
        <dbReference type="Proteomes" id="UP000254797"/>
    </source>
</evidence>
<dbReference type="PANTHER" id="PTHR11910">
    <property type="entry name" value="ATP SYNTHASE DELTA CHAIN"/>
    <property type="match status" value="1"/>
</dbReference>
<keyword evidence="5 8" id="KW-0406">Ion transport</keyword>
<evidence type="ECO:0000256" key="8">
    <source>
        <dbReference type="HAMAP-Rule" id="MF_01416"/>
    </source>
</evidence>
<keyword evidence="8" id="KW-0139">CF(1)</keyword>
<dbReference type="RefSeq" id="WP_115245759.1">
    <property type="nucleotide sequence ID" value="NZ_JAIEZZ010000002.1"/>
</dbReference>
<dbReference type="Pfam" id="PF00213">
    <property type="entry name" value="OSCP"/>
    <property type="match status" value="1"/>
</dbReference>
<dbReference type="Gene3D" id="1.10.520.20">
    <property type="entry name" value="N-terminal domain of the delta subunit of the F1F0-ATP synthase"/>
    <property type="match status" value="1"/>
</dbReference>
<keyword evidence="4 8" id="KW-0375">Hydrogen ion transport</keyword>
<keyword evidence="7 8" id="KW-0066">ATP synthesis</keyword>
<dbReference type="InterPro" id="IPR026015">
    <property type="entry name" value="ATP_synth_OSCP/delta_N_sf"/>
</dbReference>
<dbReference type="Proteomes" id="UP000254797">
    <property type="component" value="Unassembled WGS sequence"/>
</dbReference>
<keyword evidence="3 8" id="KW-1003">Cell membrane</keyword>
<evidence type="ECO:0000313" key="9">
    <source>
        <dbReference type="EMBL" id="SUN47981.1"/>
    </source>
</evidence>
<comment type="function">
    <text evidence="8">F(1)F(0) ATP synthase produces ATP from ADP in the presence of a proton or sodium gradient. F-type ATPases consist of two structural domains, F(1) containing the extramembraneous catalytic core and F(0) containing the membrane proton channel, linked together by a central stalk and a peripheral stalk. During catalysis, ATP synthesis in the catalytic domain of F(1) is coupled via a rotary mechanism of the central stalk subunits to proton translocation.</text>
</comment>
<comment type="similarity">
    <text evidence="8">Belongs to the ATPase delta chain family.</text>
</comment>
<dbReference type="AlphaFoldDB" id="A0A380JSH5"/>
<evidence type="ECO:0000256" key="3">
    <source>
        <dbReference type="ARBA" id="ARBA00022475"/>
    </source>
</evidence>
<dbReference type="PRINTS" id="PR00125">
    <property type="entry name" value="ATPASEDELTA"/>
</dbReference>
<evidence type="ECO:0000256" key="6">
    <source>
        <dbReference type="ARBA" id="ARBA00023136"/>
    </source>
</evidence>
<keyword evidence="6 8" id="KW-0472">Membrane</keyword>
<dbReference type="GO" id="GO:0046933">
    <property type="term" value="F:proton-transporting ATP synthase activity, rotational mechanism"/>
    <property type="evidence" value="ECO:0007669"/>
    <property type="project" value="UniProtKB-UniRule"/>
</dbReference>
<gene>
    <name evidence="8 9" type="primary">atpH</name>
    <name evidence="9" type="ORF">NCTC4670_00420</name>
</gene>
<dbReference type="EMBL" id="UHFG01000004">
    <property type="protein sequence ID" value="SUN47981.1"/>
    <property type="molecule type" value="Genomic_DNA"/>
</dbReference>
<evidence type="ECO:0000256" key="5">
    <source>
        <dbReference type="ARBA" id="ARBA00023065"/>
    </source>
</evidence>
<dbReference type="HAMAP" id="MF_01416">
    <property type="entry name" value="ATP_synth_delta_bact"/>
    <property type="match status" value="1"/>
</dbReference>
<evidence type="ECO:0000256" key="4">
    <source>
        <dbReference type="ARBA" id="ARBA00022781"/>
    </source>
</evidence>
<evidence type="ECO:0000256" key="7">
    <source>
        <dbReference type="ARBA" id="ARBA00023310"/>
    </source>
</evidence>
<sequence>MTKKEQALIEQYAKSLVEVASEHHSLDALKADVLAILETFEATNLEHSLSSLAVPHAEKMKLVTLLKGNNSIYMNNFLDLILQNEREAYLYPILQAVLKEMAAVSNQYDVTVTSSIPLTEEQKSRVRAVVAKKFAVAAGRLIEKVDPSLIGGFIISVNNKVIDTSIRRQLQAFKMNLK</sequence>
<organism evidence="9 10">
    <name type="scientific">Streptococcus dysgalactiae subsp. dysgalactiae</name>
    <dbReference type="NCBI Taxonomy" id="99822"/>
    <lineage>
        <taxon>Bacteria</taxon>
        <taxon>Bacillati</taxon>
        <taxon>Bacillota</taxon>
        <taxon>Bacilli</taxon>
        <taxon>Lactobacillales</taxon>
        <taxon>Streptococcaceae</taxon>
        <taxon>Streptococcus</taxon>
    </lineage>
</organism>
<name>A0A380JSH5_STRDY</name>
<dbReference type="InterPro" id="IPR000711">
    <property type="entry name" value="ATPase_OSCP/dsu"/>
</dbReference>
<dbReference type="GO" id="GO:0005886">
    <property type="term" value="C:plasma membrane"/>
    <property type="evidence" value="ECO:0007669"/>
    <property type="project" value="UniProtKB-SubCell"/>
</dbReference>
<proteinExistence type="inferred from homology"/>
<dbReference type="NCBIfam" id="NF004401">
    <property type="entry name" value="PRK05758.2-1"/>
    <property type="match status" value="1"/>
</dbReference>
<reference evidence="9 10" key="1">
    <citation type="submission" date="2018-06" db="EMBL/GenBank/DDBJ databases">
        <authorList>
            <consortium name="Pathogen Informatics"/>
            <person name="Doyle S."/>
        </authorList>
    </citation>
    <scope>NUCLEOTIDE SEQUENCE [LARGE SCALE GENOMIC DNA]</scope>
    <source>
        <strain evidence="9 10">NCTC4670</strain>
    </source>
</reference>
<comment type="function">
    <text evidence="8">This protein is part of the stalk that links CF(0) to CF(1). It either transmits conformational changes from CF(0) to CF(1) or is implicated in proton conduction.</text>
</comment>
<accession>A0A380JSH5</accession>